<dbReference type="Proteomes" id="UP000824109">
    <property type="component" value="Unassembled WGS sequence"/>
</dbReference>
<dbReference type="InterPro" id="IPR001279">
    <property type="entry name" value="Metallo-B-lactamas"/>
</dbReference>
<evidence type="ECO:0000313" key="3">
    <source>
        <dbReference type="Proteomes" id="UP000824109"/>
    </source>
</evidence>
<gene>
    <name evidence="2" type="ORF">IAA61_01035</name>
</gene>
<reference evidence="2" key="2">
    <citation type="journal article" date="2021" name="PeerJ">
        <title>Extensive microbial diversity within the chicken gut microbiome revealed by metagenomics and culture.</title>
        <authorList>
            <person name="Gilroy R."/>
            <person name="Ravi A."/>
            <person name="Getino M."/>
            <person name="Pursley I."/>
            <person name="Horton D.L."/>
            <person name="Alikhan N.F."/>
            <person name="Baker D."/>
            <person name="Gharbi K."/>
            <person name="Hall N."/>
            <person name="Watson M."/>
            <person name="Adriaenssens E.M."/>
            <person name="Foster-Nyarko E."/>
            <person name="Jarju S."/>
            <person name="Secka A."/>
            <person name="Antonio M."/>
            <person name="Oren A."/>
            <person name="Chaudhuri R.R."/>
            <person name="La Ragione R."/>
            <person name="Hildebrand F."/>
            <person name="Pallen M.J."/>
        </authorList>
    </citation>
    <scope>NUCLEOTIDE SEQUENCE</scope>
    <source>
        <strain evidence="2">USAMLcec3-3695</strain>
    </source>
</reference>
<accession>A0A9D1MA22</accession>
<proteinExistence type="predicted"/>
<sequence length="204" mass="23085">MELIRINDSVRYLPAGEEPLSSDVVFIDGADRTYIFDAGASDEAAEAINSVQGRKTVVISHFHRDHTANVSRIGFDRLYGSKETIRHTRTGTVITEPVVLEDDVPVTVMPMPSSHAKGCLALIYGDEYAFLGDGAYAGFKKERRVYNVYKLGETIKFLDSLNVRYFALSHYRHLVYEKKIVLEMLRAEYSKRKQGCDFIDADHL</sequence>
<evidence type="ECO:0000313" key="2">
    <source>
        <dbReference type="EMBL" id="HIU56379.1"/>
    </source>
</evidence>
<dbReference type="EMBL" id="DVNB01000013">
    <property type="protein sequence ID" value="HIU56379.1"/>
    <property type="molecule type" value="Genomic_DNA"/>
</dbReference>
<comment type="caution">
    <text evidence="2">The sequence shown here is derived from an EMBL/GenBank/DDBJ whole genome shotgun (WGS) entry which is preliminary data.</text>
</comment>
<dbReference type="InterPro" id="IPR036866">
    <property type="entry name" value="RibonucZ/Hydroxyglut_hydro"/>
</dbReference>
<reference evidence="2" key="1">
    <citation type="submission" date="2020-10" db="EMBL/GenBank/DDBJ databases">
        <authorList>
            <person name="Gilroy R."/>
        </authorList>
    </citation>
    <scope>NUCLEOTIDE SEQUENCE</scope>
    <source>
        <strain evidence="2">USAMLcec3-3695</strain>
    </source>
</reference>
<dbReference type="Gene3D" id="3.60.15.10">
    <property type="entry name" value="Ribonuclease Z/Hydroxyacylglutathione hydrolase-like"/>
    <property type="match status" value="1"/>
</dbReference>
<protein>
    <submittedName>
        <fullName evidence="2">MBL fold metallo-hydrolase</fullName>
    </submittedName>
</protein>
<dbReference type="SMART" id="SM00849">
    <property type="entry name" value="Lactamase_B"/>
    <property type="match status" value="1"/>
</dbReference>
<evidence type="ECO:0000259" key="1">
    <source>
        <dbReference type="SMART" id="SM00849"/>
    </source>
</evidence>
<organism evidence="2 3">
    <name type="scientific">Candidatus Ornithomonoglobus merdipullorum</name>
    <dbReference type="NCBI Taxonomy" id="2840895"/>
    <lineage>
        <taxon>Bacteria</taxon>
        <taxon>Bacillati</taxon>
        <taxon>Bacillota</taxon>
        <taxon>Clostridia</taxon>
        <taxon>Candidatus Ornithomonoglobus</taxon>
    </lineage>
</organism>
<dbReference type="SUPFAM" id="SSF56281">
    <property type="entry name" value="Metallo-hydrolase/oxidoreductase"/>
    <property type="match status" value="1"/>
</dbReference>
<name>A0A9D1MA22_9FIRM</name>
<feature type="domain" description="Metallo-beta-lactamase" evidence="1">
    <location>
        <begin position="21"/>
        <end position="170"/>
    </location>
</feature>
<dbReference type="AlphaFoldDB" id="A0A9D1MA22"/>